<gene>
    <name evidence="1" type="ORF">IWQ62_002107</name>
</gene>
<dbReference type="EMBL" id="JANBPY010000407">
    <property type="protein sequence ID" value="KAJ1967025.1"/>
    <property type="molecule type" value="Genomic_DNA"/>
</dbReference>
<comment type="caution">
    <text evidence="1">The sequence shown here is derived from an EMBL/GenBank/DDBJ whole genome shotgun (WGS) entry which is preliminary data.</text>
</comment>
<organism evidence="1 2">
    <name type="scientific">Dispira parvispora</name>
    <dbReference type="NCBI Taxonomy" id="1520584"/>
    <lineage>
        <taxon>Eukaryota</taxon>
        <taxon>Fungi</taxon>
        <taxon>Fungi incertae sedis</taxon>
        <taxon>Zoopagomycota</taxon>
        <taxon>Kickxellomycotina</taxon>
        <taxon>Dimargaritomycetes</taxon>
        <taxon>Dimargaritales</taxon>
        <taxon>Dimargaritaceae</taxon>
        <taxon>Dispira</taxon>
    </lineage>
</organism>
<protein>
    <submittedName>
        <fullName evidence="1">Uncharacterized protein</fullName>
    </submittedName>
</protein>
<reference evidence="1" key="1">
    <citation type="submission" date="2022-07" db="EMBL/GenBank/DDBJ databases">
        <title>Phylogenomic reconstructions and comparative analyses of Kickxellomycotina fungi.</title>
        <authorList>
            <person name="Reynolds N.K."/>
            <person name="Stajich J.E."/>
            <person name="Barry K."/>
            <person name="Grigoriev I.V."/>
            <person name="Crous P."/>
            <person name="Smith M.E."/>
        </authorList>
    </citation>
    <scope>NUCLEOTIDE SEQUENCE</scope>
    <source>
        <strain evidence="1">RSA 1196</strain>
    </source>
</reference>
<dbReference type="AlphaFoldDB" id="A0A9W8AR02"/>
<evidence type="ECO:0000313" key="1">
    <source>
        <dbReference type="EMBL" id="KAJ1967025.1"/>
    </source>
</evidence>
<dbReference type="OrthoDB" id="5559502at2759"/>
<proteinExistence type="predicted"/>
<name>A0A9W8AR02_9FUNG</name>
<evidence type="ECO:0000313" key="2">
    <source>
        <dbReference type="Proteomes" id="UP001150925"/>
    </source>
</evidence>
<accession>A0A9W8AR02</accession>
<keyword evidence="2" id="KW-1185">Reference proteome</keyword>
<sequence length="119" mass="13686">MTENLLTSYVQFDHAAWRMKVQKQSELLQQECHRVVEELSQVASSLAVLLSKFMEYHVENINRTFDTATKDIGTQEIHQEQLQDQLLTFVGVIRCAYDELFEALGKDTPGNETTDQSCM</sequence>
<dbReference type="Proteomes" id="UP001150925">
    <property type="component" value="Unassembled WGS sequence"/>
</dbReference>